<evidence type="ECO:0000313" key="2">
    <source>
        <dbReference type="Proteomes" id="UP000198648"/>
    </source>
</evidence>
<dbReference type="Proteomes" id="UP000198648">
    <property type="component" value="Unassembled WGS sequence"/>
</dbReference>
<organism evidence="1 2">
    <name type="scientific">Flavobacterium urocaniciphilum</name>
    <dbReference type="NCBI Taxonomy" id="1299341"/>
    <lineage>
        <taxon>Bacteria</taxon>
        <taxon>Pseudomonadati</taxon>
        <taxon>Bacteroidota</taxon>
        <taxon>Flavobacteriia</taxon>
        <taxon>Flavobacteriales</taxon>
        <taxon>Flavobacteriaceae</taxon>
        <taxon>Flavobacterium</taxon>
    </lineage>
</organism>
<gene>
    <name evidence="1" type="ORF">SAMN05444005_105115</name>
</gene>
<reference evidence="1 2" key="1">
    <citation type="submission" date="2016-10" db="EMBL/GenBank/DDBJ databases">
        <authorList>
            <person name="de Groot N.N."/>
        </authorList>
    </citation>
    <scope>NUCLEOTIDE SEQUENCE [LARGE SCALE GENOMIC DNA]</scope>
    <source>
        <strain evidence="1 2">DSM 27078</strain>
    </source>
</reference>
<dbReference type="AlphaFoldDB" id="A0A1H9CW52"/>
<dbReference type="RefSeq" id="WP_091468496.1">
    <property type="nucleotide sequence ID" value="NZ_FOEI01000005.1"/>
</dbReference>
<sequence length="70" mass="7650">MKKLIILCAILSLGFQSESSITVYICVSKTASKYHLDRGCGALKNCKHEIKSVSKSEAIELGYSLCGHED</sequence>
<keyword evidence="2" id="KW-1185">Reference proteome</keyword>
<accession>A0A1H9CW52</accession>
<dbReference type="EMBL" id="FOEI01000005">
    <property type="protein sequence ID" value="SEQ05371.1"/>
    <property type="molecule type" value="Genomic_DNA"/>
</dbReference>
<dbReference type="OrthoDB" id="885042at2"/>
<evidence type="ECO:0000313" key="1">
    <source>
        <dbReference type="EMBL" id="SEQ05371.1"/>
    </source>
</evidence>
<proteinExistence type="predicted"/>
<dbReference type="STRING" id="1299341.SAMN05444005_105115"/>
<name>A0A1H9CW52_9FLAO</name>
<protein>
    <submittedName>
        <fullName evidence="1">Uncharacterized protein</fullName>
    </submittedName>
</protein>